<proteinExistence type="predicted"/>
<dbReference type="EMBL" id="PRFA01000059">
    <property type="protein sequence ID" value="PWU89461.1"/>
    <property type="molecule type" value="Genomic_DNA"/>
</dbReference>
<accession>A0A2V2UZR3</accession>
<feature type="compositionally biased region" description="Polar residues" evidence="1">
    <location>
        <begin position="34"/>
        <end position="47"/>
    </location>
</feature>
<feature type="compositionally biased region" description="Low complexity" evidence="1">
    <location>
        <begin position="144"/>
        <end position="184"/>
    </location>
</feature>
<dbReference type="Pfam" id="PF01456">
    <property type="entry name" value="Mucin"/>
    <property type="match status" value="1"/>
</dbReference>
<sequence>MMTTCRLLYALLVLALCCCPSVCAADNHADVQEPSKSTTTNTATQSPKDNEKVIVQPDGKGSSSSSSATVGLQGKDQSDSLGLVPVGDKGTKAGAGPAAATPEKQSNDQNIVVNAEGKKGTTESQSGTSSSPENENNKAEDAPTKTTTTTQALTTKVPITSTTTTTTTQAPSTTTIEAPTTTTTRAPSRLREVDSSLSSSAWVCAPLLLAASALAYTAVG</sequence>
<gene>
    <name evidence="3" type="ORF">C4B63_59g212</name>
</gene>
<dbReference type="Proteomes" id="UP000246121">
    <property type="component" value="Unassembled WGS sequence"/>
</dbReference>
<protein>
    <submittedName>
        <fullName evidence="3">Putative mucin TcMUCII</fullName>
    </submittedName>
</protein>
<comment type="caution">
    <text evidence="3">The sequence shown here is derived from an EMBL/GenBank/DDBJ whole genome shotgun (WGS) entry which is preliminary data.</text>
</comment>
<evidence type="ECO:0000256" key="2">
    <source>
        <dbReference type="SAM" id="SignalP"/>
    </source>
</evidence>
<dbReference type="VEuPathDB" id="TriTrypDB:C4B63_59g212"/>
<feature type="chain" id="PRO_5015982090" evidence="2">
    <location>
        <begin position="25"/>
        <end position="220"/>
    </location>
</feature>
<name>A0A2V2UZR3_TRYCR</name>
<feature type="compositionally biased region" description="Low complexity" evidence="1">
    <location>
        <begin position="122"/>
        <end position="131"/>
    </location>
</feature>
<feature type="signal peptide" evidence="2">
    <location>
        <begin position="1"/>
        <end position="24"/>
    </location>
</feature>
<dbReference type="AlphaFoldDB" id="A0A2V2UZR3"/>
<feature type="compositionally biased region" description="Low complexity" evidence="1">
    <location>
        <begin position="92"/>
        <end position="102"/>
    </location>
</feature>
<evidence type="ECO:0000313" key="3">
    <source>
        <dbReference type="EMBL" id="PWU89461.1"/>
    </source>
</evidence>
<dbReference type="VEuPathDB" id="TriTrypDB:C3747_38g149"/>
<reference evidence="3 4" key="1">
    <citation type="journal article" date="2018" name="Microb. Genom.">
        <title>Expanding an expanded genome: long-read sequencing of Trypanosoma cruzi.</title>
        <authorList>
            <person name="Berna L."/>
            <person name="Rodriguez M."/>
            <person name="Chiribao M.L."/>
            <person name="Parodi-Talice A."/>
            <person name="Pita S."/>
            <person name="Rijo G."/>
            <person name="Alvarez-Valin F."/>
            <person name="Robello C."/>
        </authorList>
    </citation>
    <scope>NUCLEOTIDE SEQUENCE [LARGE SCALE GENOMIC DNA]</scope>
    <source>
        <strain evidence="3 4">Dm28c</strain>
    </source>
</reference>
<dbReference type="VEuPathDB" id="TriTrypDB:TcCLB.508245.60"/>
<dbReference type="InterPro" id="IPR000458">
    <property type="entry name" value="Tryp_mucin"/>
</dbReference>
<dbReference type="VEuPathDB" id="TriTrypDB:TcCL_NonESM09864"/>
<feature type="region of interest" description="Disordered" evidence="1">
    <location>
        <begin position="30"/>
        <end position="184"/>
    </location>
</feature>
<dbReference type="VEuPathDB" id="TriTrypDB:TcBrA4_0165590"/>
<feature type="compositionally biased region" description="Polar residues" evidence="1">
    <location>
        <begin position="103"/>
        <end position="112"/>
    </location>
</feature>
<evidence type="ECO:0000313" key="4">
    <source>
        <dbReference type="Proteomes" id="UP000246121"/>
    </source>
</evidence>
<dbReference type="VEuPathDB" id="TriTrypDB:BCY84_07273"/>
<keyword evidence="2" id="KW-0732">Signal</keyword>
<organism evidence="3 4">
    <name type="scientific">Trypanosoma cruzi</name>
    <dbReference type="NCBI Taxonomy" id="5693"/>
    <lineage>
        <taxon>Eukaryota</taxon>
        <taxon>Discoba</taxon>
        <taxon>Euglenozoa</taxon>
        <taxon>Kinetoplastea</taxon>
        <taxon>Metakinetoplastina</taxon>
        <taxon>Trypanosomatida</taxon>
        <taxon>Trypanosomatidae</taxon>
        <taxon>Trypanosoma</taxon>
        <taxon>Schizotrypanum</taxon>
    </lineage>
</organism>
<evidence type="ECO:0000256" key="1">
    <source>
        <dbReference type="SAM" id="MobiDB-lite"/>
    </source>
</evidence>